<reference evidence="2 3" key="1">
    <citation type="submission" date="2024-05" db="EMBL/GenBank/DDBJ databases">
        <title>A draft genome resource for the thread blight pathogen Marasmius tenuissimus strain MS-2.</title>
        <authorList>
            <person name="Yulfo-Soto G.E."/>
            <person name="Baruah I.K."/>
            <person name="Amoako-Attah I."/>
            <person name="Bukari Y."/>
            <person name="Meinhardt L.W."/>
            <person name="Bailey B.A."/>
            <person name="Cohen S.P."/>
        </authorList>
    </citation>
    <scope>NUCLEOTIDE SEQUENCE [LARGE SCALE GENOMIC DNA]</scope>
    <source>
        <strain evidence="2 3">MS-2</strain>
    </source>
</reference>
<dbReference type="InterPro" id="IPR000719">
    <property type="entry name" value="Prot_kinase_dom"/>
</dbReference>
<dbReference type="Proteomes" id="UP001437256">
    <property type="component" value="Unassembled WGS sequence"/>
</dbReference>
<sequence length="279" mass="30680">MAPTTHCQHMVATITITLPMINVNNYGQEDSDDDDDDDGPLSPKKLQRELKAFKRQHAGELDDDELKKIDGQEYLARLQRIIISDLSGKTMSTADKNAILDAMIRLSRVLGLSPKCLRIQDVGIKDLDPILLPSVEGGQSAEVEIFKGKIDGPDLIVKALKKRPGPGDKELEAKGIINGLKHLHNEQVIHGDLRRSSLLVPRGEAPRIADSGLAQLLGKAAGKDVKSDRYQCARVLYKEVFEGSMLANKPPTRLPGMSNETWEVIKGWLGTNTHSQPTV</sequence>
<dbReference type="PROSITE" id="PS50011">
    <property type="entry name" value="PROTEIN_KINASE_DOM"/>
    <property type="match status" value="1"/>
</dbReference>
<dbReference type="Pfam" id="PF07714">
    <property type="entry name" value="PK_Tyr_Ser-Thr"/>
    <property type="match status" value="1"/>
</dbReference>
<gene>
    <name evidence="2" type="ORF">AAF712_016124</name>
</gene>
<evidence type="ECO:0000259" key="1">
    <source>
        <dbReference type="PROSITE" id="PS50011"/>
    </source>
</evidence>
<dbReference type="SUPFAM" id="SSF56112">
    <property type="entry name" value="Protein kinase-like (PK-like)"/>
    <property type="match status" value="1"/>
</dbReference>
<dbReference type="InterPro" id="IPR001245">
    <property type="entry name" value="Ser-Thr/Tyr_kinase_cat_dom"/>
</dbReference>
<feature type="domain" description="Protein kinase" evidence="1">
    <location>
        <begin position="1"/>
        <end position="279"/>
    </location>
</feature>
<comment type="caution">
    <text evidence="2">The sequence shown here is derived from an EMBL/GenBank/DDBJ whole genome shotgun (WGS) entry which is preliminary data.</text>
</comment>
<keyword evidence="3" id="KW-1185">Reference proteome</keyword>
<proteinExistence type="predicted"/>
<dbReference type="InterPro" id="IPR011009">
    <property type="entry name" value="Kinase-like_dom_sf"/>
</dbReference>
<evidence type="ECO:0000313" key="2">
    <source>
        <dbReference type="EMBL" id="KAL0057242.1"/>
    </source>
</evidence>
<evidence type="ECO:0000313" key="3">
    <source>
        <dbReference type="Proteomes" id="UP001437256"/>
    </source>
</evidence>
<dbReference type="EMBL" id="JBBXMP010000615">
    <property type="protein sequence ID" value="KAL0057242.1"/>
    <property type="molecule type" value="Genomic_DNA"/>
</dbReference>
<accession>A0ABR2Z6G9</accession>
<protein>
    <recommendedName>
        <fullName evidence="1">Protein kinase domain-containing protein</fullName>
    </recommendedName>
</protein>
<organism evidence="2 3">
    <name type="scientific">Marasmius tenuissimus</name>
    <dbReference type="NCBI Taxonomy" id="585030"/>
    <lineage>
        <taxon>Eukaryota</taxon>
        <taxon>Fungi</taxon>
        <taxon>Dikarya</taxon>
        <taxon>Basidiomycota</taxon>
        <taxon>Agaricomycotina</taxon>
        <taxon>Agaricomycetes</taxon>
        <taxon>Agaricomycetidae</taxon>
        <taxon>Agaricales</taxon>
        <taxon>Marasmiineae</taxon>
        <taxon>Marasmiaceae</taxon>
        <taxon>Marasmius</taxon>
    </lineage>
</organism>
<dbReference type="Gene3D" id="1.10.510.10">
    <property type="entry name" value="Transferase(Phosphotransferase) domain 1"/>
    <property type="match status" value="1"/>
</dbReference>
<name>A0ABR2Z6G9_9AGAR</name>